<protein>
    <submittedName>
        <fullName evidence="1">Uncharacterized protein</fullName>
    </submittedName>
</protein>
<dbReference type="EMBL" id="BMLI01000001">
    <property type="protein sequence ID" value="GGM92116.1"/>
    <property type="molecule type" value="Genomic_DNA"/>
</dbReference>
<accession>A0ABQ2HUN8</accession>
<name>A0ABQ2HUN8_9BACT</name>
<gene>
    <name evidence="1" type="ORF">GCM10010967_26480</name>
</gene>
<comment type="caution">
    <text evidence="1">The sequence shown here is derived from an EMBL/GenBank/DDBJ whole genome shotgun (WGS) entry which is preliminary data.</text>
</comment>
<dbReference type="RefSeq" id="WP_019943399.1">
    <property type="nucleotide sequence ID" value="NZ_BMLI01000001.1"/>
</dbReference>
<dbReference type="Proteomes" id="UP000632339">
    <property type="component" value="Unassembled WGS sequence"/>
</dbReference>
<evidence type="ECO:0000313" key="2">
    <source>
        <dbReference type="Proteomes" id="UP000632339"/>
    </source>
</evidence>
<evidence type="ECO:0000313" key="1">
    <source>
        <dbReference type="EMBL" id="GGM92116.1"/>
    </source>
</evidence>
<organism evidence="1 2">
    <name type="scientific">Dyadobacter beijingensis</name>
    <dbReference type="NCBI Taxonomy" id="365489"/>
    <lineage>
        <taxon>Bacteria</taxon>
        <taxon>Pseudomonadati</taxon>
        <taxon>Bacteroidota</taxon>
        <taxon>Cytophagia</taxon>
        <taxon>Cytophagales</taxon>
        <taxon>Spirosomataceae</taxon>
        <taxon>Dyadobacter</taxon>
    </lineage>
</organism>
<keyword evidence="2" id="KW-1185">Reference proteome</keyword>
<reference evidence="2" key="1">
    <citation type="journal article" date="2019" name="Int. J. Syst. Evol. Microbiol.">
        <title>The Global Catalogue of Microorganisms (GCM) 10K type strain sequencing project: providing services to taxonomists for standard genome sequencing and annotation.</title>
        <authorList>
            <consortium name="The Broad Institute Genomics Platform"/>
            <consortium name="The Broad Institute Genome Sequencing Center for Infectious Disease"/>
            <person name="Wu L."/>
            <person name="Ma J."/>
        </authorList>
    </citation>
    <scope>NUCLEOTIDE SEQUENCE [LARGE SCALE GENOMIC DNA]</scope>
    <source>
        <strain evidence="2">CGMCC 1.6375</strain>
    </source>
</reference>
<sequence>MTIYCKITHHTHVFQPGNIVEVRRRILEKSPEVAESGYFIPDTGDGTPGIIPLSAAEPITGQPPAEEAYYGKCVLTKVMNFYPNPADNQAPGPVGVVKPENVRIVHYHDCQQLFFHMPQYAWDAGTLRITNTCPEVVLEEKRVRDRLNGGTMILINTLPYPPGCYTIDADWPDGWTHRICFIKFTEGFPKAPYENAPANIYRAIRNEEVHLLPLPEPEKNEKPTFTPKPKPYEGYESPAGNMHIVQNDHEYRLFDSNGVEMEPAFDTEKLRRDLMSRFLPTLEYTQEGRGGTIYYQEGDIRFGLDWEFGGGNAVVIFYIPEVKYWEAQTRTPLSRRDEIIEFICRQVIRDQAPGCTYKIYHNSVSILH</sequence>
<proteinExistence type="predicted"/>